<feature type="compositionally biased region" description="Polar residues" evidence="11">
    <location>
        <begin position="667"/>
        <end position="686"/>
    </location>
</feature>
<dbReference type="InterPro" id="IPR001487">
    <property type="entry name" value="Bromodomain"/>
</dbReference>
<organism evidence="14 15">
    <name type="scientific">Kluyveromyces lactis (strain ATCC 8585 / CBS 2359 / DSM 70799 / NBRC 1267 / NRRL Y-1140 / WM37)</name>
    <name type="common">Yeast</name>
    <name type="synonym">Candida sphaerica</name>
    <dbReference type="NCBI Taxonomy" id="284590"/>
    <lineage>
        <taxon>Eukaryota</taxon>
        <taxon>Fungi</taxon>
        <taxon>Dikarya</taxon>
        <taxon>Ascomycota</taxon>
        <taxon>Saccharomycotina</taxon>
        <taxon>Saccharomycetes</taxon>
        <taxon>Saccharomycetales</taxon>
        <taxon>Saccharomycetaceae</taxon>
        <taxon>Kluyveromyces</taxon>
    </lineage>
</organism>
<dbReference type="PROSITE" id="PS50014">
    <property type="entry name" value="BROMODOMAIN_2"/>
    <property type="match status" value="2"/>
</dbReference>
<dbReference type="GO" id="GO:0006368">
    <property type="term" value="P:transcription elongation by RNA polymerase II"/>
    <property type="evidence" value="ECO:0007669"/>
    <property type="project" value="TreeGrafter"/>
</dbReference>
<feature type="compositionally biased region" description="Low complexity" evidence="11">
    <location>
        <begin position="161"/>
        <end position="177"/>
    </location>
</feature>
<dbReference type="CDD" id="cd04717">
    <property type="entry name" value="BAH_polybromo"/>
    <property type="match status" value="1"/>
</dbReference>
<feature type="domain" description="Bromo" evidence="12">
    <location>
        <begin position="25"/>
        <end position="93"/>
    </location>
</feature>
<feature type="compositionally biased region" description="Basic and acidic residues" evidence="11">
    <location>
        <begin position="215"/>
        <end position="230"/>
    </location>
</feature>
<dbReference type="PaxDb" id="284590-Q6CVB9"/>
<keyword evidence="8" id="KW-0539">Nucleus</keyword>
<dbReference type="FunFam" id="2.30.30.490:FF:000016">
    <property type="entry name" value="RSC complex member"/>
    <property type="match status" value="1"/>
</dbReference>
<proteinExistence type="inferred from homology"/>
<dbReference type="GO" id="GO:0006338">
    <property type="term" value="P:chromatin remodeling"/>
    <property type="evidence" value="ECO:0007669"/>
    <property type="project" value="InterPro"/>
</dbReference>
<sequence>MSSKVPLKEVIKPLVNIIYELKEENGLEIHPIFHLLPPKRDYPDYYQIIEHPISLSTVRKRMTQYKNPQEFVNDLARVTWNARTYNTKDSDVYHYAVILDKCVKDTIIPSLKKDFPNIRYPYLGPLPDEAPLEGVEIEEPEKQQKALPKPKIPAEQDNTISQTQSPSSSSQHVSLQKGSGGATPNKDFKETGRASRSTMSFNSIPLTRSPGGFRTTEDEYRLAANRKEPKSSSSDDSTSSAKRQPPLPKIRISHVSPPIINTSKSMTPQPLIAKTPVEKKTHMKRGRPPVIDLPYEQRIKNVLKAMKKETTPGGKDLLAAKFERLPDEDREPQYYSVISDPISLDDIKKKVKQRKYKNFHKFQEDVMLMLSNYRMYHRSQPGEVRRAADFETLFNAHCQHELSRPDIDFMTDGELKYPLETVDVNGKTYKIGDWILLRNANDETKPTVAQIFRLWYTSDGTRWLNCCWYLRPEQTVHRVDRLFYKNEVVKSGQYRDHLVEEIVGKCYVCHFTRFQRGDPDVAIEGPLFVCEYRYNETEKVFNKIRTWKGCLPEEVRESEDPTIPVVGRKFYKYESPIKHLLPANATVNDPLPQPTEGAVNAPPLVGAVYLRPKLRRDDLGEYSTSDDCPRYIIRPGDPPPPGKYDDETGTVLTNLHSSAAVPKGRLSSLSRNSAQSPISSLQSRPTQYYPPPMPKGQHPSPQLPLPSHQQLLQKQQQQQQQQQLQQQLMLQSQLGTGHGKGSISTSAGDGSKPIPYRSTAIINDLITQMKNAGGPTGHIVVDAPSACILPIPLTKNIELLQRADYSSQIRRLGKDNVPRRRRAKGEPLWFRGPSVVVSERLLNSGTDVPLNRWFKKQKTEKSTDTDVTATENDESKEKEEDEDEEETFPSSFPKGLRPSVEFMAFKLRQQQAQEN</sequence>
<evidence type="ECO:0000313" key="14">
    <source>
        <dbReference type="EMBL" id="CAH02513.1"/>
    </source>
</evidence>
<evidence type="ECO:0000256" key="11">
    <source>
        <dbReference type="SAM" id="MobiDB-lite"/>
    </source>
</evidence>
<dbReference type="Gene3D" id="2.30.30.490">
    <property type="match status" value="1"/>
</dbReference>
<dbReference type="PRINTS" id="PR00503">
    <property type="entry name" value="BROMODOMAIN"/>
</dbReference>
<dbReference type="GO" id="GO:0016586">
    <property type="term" value="C:RSC-type complex"/>
    <property type="evidence" value="ECO:0007669"/>
    <property type="project" value="InterPro"/>
</dbReference>
<evidence type="ECO:0000256" key="9">
    <source>
        <dbReference type="ARBA" id="ARBA00061403"/>
    </source>
</evidence>
<dbReference type="RefSeq" id="XP_452120.1">
    <property type="nucleotide sequence ID" value="XM_452120.1"/>
</dbReference>
<dbReference type="AlphaFoldDB" id="Q6CVB9"/>
<feature type="compositionally biased region" description="Low complexity" evidence="11">
    <location>
        <begin position="231"/>
        <end position="240"/>
    </location>
</feature>
<dbReference type="PROSITE" id="PS00633">
    <property type="entry name" value="BROMODOMAIN_1"/>
    <property type="match status" value="1"/>
</dbReference>
<dbReference type="PANTHER" id="PTHR16062">
    <property type="entry name" value="SWI/SNF-RELATED"/>
    <property type="match status" value="1"/>
</dbReference>
<dbReference type="CDD" id="cd05521">
    <property type="entry name" value="Bromo_Rsc1_2_I"/>
    <property type="match status" value="1"/>
</dbReference>
<dbReference type="InParanoid" id="Q6CVB9"/>
<dbReference type="InterPro" id="IPR035700">
    <property type="entry name" value="Rsc1/Rsc2_Bromo"/>
</dbReference>
<dbReference type="SMART" id="SM00439">
    <property type="entry name" value="BAH"/>
    <property type="match status" value="1"/>
</dbReference>
<dbReference type="PROSITE" id="PS51038">
    <property type="entry name" value="BAH"/>
    <property type="match status" value="1"/>
</dbReference>
<keyword evidence="7" id="KW-0804">Transcription</keyword>
<feature type="region of interest" description="Disordered" evidence="11">
    <location>
        <begin position="619"/>
        <end position="755"/>
    </location>
</feature>
<evidence type="ECO:0000313" key="15">
    <source>
        <dbReference type="Proteomes" id="UP000000598"/>
    </source>
</evidence>
<keyword evidence="6 10" id="KW-0103">Bromodomain</keyword>
<evidence type="ECO:0000256" key="7">
    <source>
        <dbReference type="ARBA" id="ARBA00023163"/>
    </source>
</evidence>
<feature type="region of interest" description="Disordered" evidence="11">
    <location>
        <begin position="857"/>
        <end position="899"/>
    </location>
</feature>
<feature type="region of interest" description="Disordered" evidence="11">
    <location>
        <begin position="139"/>
        <end position="252"/>
    </location>
</feature>
<gene>
    <name evidence="14" type="ORF">KLLA0_B13211g</name>
</gene>
<evidence type="ECO:0000256" key="1">
    <source>
        <dbReference type="ARBA" id="ARBA00004123"/>
    </source>
</evidence>
<evidence type="ECO:0000259" key="13">
    <source>
        <dbReference type="PROSITE" id="PS51038"/>
    </source>
</evidence>
<accession>Q6CVB9</accession>
<dbReference type="HOGENOM" id="CLU_007728_2_0_1"/>
<dbReference type="InterPro" id="IPR018359">
    <property type="entry name" value="Bromodomain_CS"/>
</dbReference>
<dbReference type="SMART" id="SM00297">
    <property type="entry name" value="BROMO"/>
    <property type="match status" value="2"/>
</dbReference>
<keyword evidence="4" id="KW-0156">Chromatin regulator</keyword>
<dbReference type="Proteomes" id="UP000000598">
    <property type="component" value="Chromosome B"/>
</dbReference>
<dbReference type="OMA" id="FFKYESP"/>
<dbReference type="Gene3D" id="1.20.920.10">
    <property type="entry name" value="Bromodomain-like"/>
    <property type="match status" value="2"/>
</dbReference>
<comment type="similarity">
    <text evidence="9">Belongs to the RSC1 family.</text>
</comment>
<evidence type="ECO:0000256" key="6">
    <source>
        <dbReference type="ARBA" id="ARBA00023117"/>
    </source>
</evidence>
<dbReference type="GeneID" id="2897045"/>
<evidence type="ECO:0000256" key="4">
    <source>
        <dbReference type="ARBA" id="ARBA00022853"/>
    </source>
</evidence>
<feature type="domain" description="BAH" evidence="13">
    <location>
        <begin position="427"/>
        <end position="545"/>
    </location>
</feature>
<keyword evidence="5" id="KW-0805">Transcription regulation</keyword>
<feature type="domain" description="Bromo" evidence="12">
    <location>
        <begin position="314"/>
        <end position="384"/>
    </location>
</feature>
<dbReference type="GO" id="GO:0003682">
    <property type="term" value="F:chromatin binding"/>
    <property type="evidence" value="ECO:0007669"/>
    <property type="project" value="InterPro"/>
</dbReference>
<dbReference type="FunCoup" id="Q6CVB9">
    <property type="interactions" value="394"/>
</dbReference>
<dbReference type="STRING" id="284590.Q6CVB9"/>
<reference evidence="14 15" key="1">
    <citation type="journal article" date="2004" name="Nature">
        <title>Genome evolution in yeasts.</title>
        <authorList>
            <consortium name="Genolevures"/>
            <person name="Dujon B."/>
            <person name="Sherman D."/>
            <person name="Fischer G."/>
            <person name="Durrens P."/>
            <person name="Casaregola S."/>
            <person name="Lafontaine I."/>
            <person name="de Montigny J."/>
            <person name="Marck C."/>
            <person name="Neuveglise C."/>
            <person name="Talla E."/>
            <person name="Goffard N."/>
            <person name="Frangeul L."/>
            <person name="Aigle M."/>
            <person name="Anthouard V."/>
            <person name="Babour A."/>
            <person name="Barbe V."/>
            <person name="Barnay S."/>
            <person name="Blanchin S."/>
            <person name="Beckerich J.M."/>
            <person name="Beyne E."/>
            <person name="Bleykasten C."/>
            <person name="Boisrame A."/>
            <person name="Boyer J."/>
            <person name="Cattolico L."/>
            <person name="Confanioleri F."/>
            <person name="de Daruvar A."/>
            <person name="Despons L."/>
            <person name="Fabre E."/>
            <person name="Fairhead C."/>
            <person name="Ferry-Dumazet H."/>
            <person name="Groppi A."/>
            <person name="Hantraye F."/>
            <person name="Hennequin C."/>
            <person name="Jauniaux N."/>
            <person name="Joyet P."/>
            <person name="Kachouri R."/>
            <person name="Kerrest A."/>
            <person name="Koszul R."/>
            <person name="Lemaire M."/>
            <person name="Lesur I."/>
            <person name="Ma L."/>
            <person name="Muller H."/>
            <person name="Nicaud J.M."/>
            <person name="Nikolski M."/>
            <person name="Oztas S."/>
            <person name="Ozier-Kalogeropoulos O."/>
            <person name="Pellenz S."/>
            <person name="Potier S."/>
            <person name="Richard G.F."/>
            <person name="Straub M.L."/>
            <person name="Suleau A."/>
            <person name="Swennene D."/>
            <person name="Tekaia F."/>
            <person name="Wesolowski-Louvel M."/>
            <person name="Westhof E."/>
            <person name="Wirth B."/>
            <person name="Zeniou-Meyer M."/>
            <person name="Zivanovic I."/>
            <person name="Bolotin-Fukuhara M."/>
            <person name="Thierry A."/>
            <person name="Bouchier C."/>
            <person name="Caudron B."/>
            <person name="Scarpelli C."/>
            <person name="Gaillardin C."/>
            <person name="Weissenbach J."/>
            <person name="Wincker P."/>
            <person name="Souciet J.L."/>
        </authorList>
    </citation>
    <scope>NUCLEOTIDE SEQUENCE [LARGE SCALE GENOMIC DNA]</scope>
    <source>
        <strain evidence="15">ATCC 8585 / CBS 2359 / DSM 70799 / NBRC 1267 / NRRL Y-1140 / WM37</strain>
    </source>
</reference>
<keyword evidence="3" id="KW-0677">Repeat</keyword>
<dbReference type="InterPro" id="IPR037382">
    <property type="entry name" value="Rsc/polybromo"/>
</dbReference>
<dbReference type="InterPro" id="IPR043151">
    <property type="entry name" value="BAH_sf"/>
</dbReference>
<evidence type="ECO:0000259" key="12">
    <source>
        <dbReference type="PROSITE" id="PS50014"/>
    </source>
</evidence>
<keyword evidence="2" id="KW-0597">Phosphoprotein</keyword>
<dbReference type="KEGG" id="kla:KLLA0_B13211g"/>
<evidence type="ECO:0000256" key="8">
    <source>
        <dbReference type="ARBA" id="ARBA00023242"/>
    </source>
</evidence>
<comment type="subcellular location">
    <subcellularLocation>
        <location evidence="1">Nucleus</location>
    </subcellularLocation>
</comment>
<dbReference type="EMBL" id="CR382122">
    <property type="protein sequence ID" value="CAH02513.1"/>
    <property type="molecule type" value="Genomic_DNA"/>
</dbReference>
<name>Q6CVB9_KLULA</name>
<protein>
    <submittedName>
        <fullName evidence="14">KLLA0B13211p</fullName>
    </submittedName>
</protein>
<feature type="compositionally biased region" description="Low complexity" evidence="11">
    <location>
        <begin position="697"/>
        <end position="734"/>
    </location>
</feature>
<evidence type="ECO:0000256" key="2">
    <source>
        <dbReference type="ARBA" id="ARBA00022553"/>
    </source>
</evidence>
<dbReference type="Pfam" id="PF00439">
    <property type="entry name" value="Bromodomain"/>
    <property type="match status" value="2"/>
</dbReference>
<feature type="compositionally biased region" description="Polar residues" evidence="11">
    <location>
        <begin position="194"/>
        <end position="206"/>
    </location>
</feature>
<keyword evidence="15" id="KW-1185">Reference proteome</keyword>
<dbReference type="SUPFAM" id="SSF47370">
    <property type="entry name" value="Bromodomain"/>
    <property type="match status" value="2"/>
</dbReference>
<dbReference type="InterPro" id="IPR036427">
    <property type="entry name" value="Bromodomain-like_sf"/>
</dbReference>
<dbReference type="Pfam" id="PF01426">
    <property type="entry name" value="BAH"/>
    <property type="match status" value="1"/>
</dbReference>
<evidence type="ECO:0000256" key="3">
    <source>
        <dbReference type="ARBA" id="ARBA00022737"/>
    </source>
</evidence>
<evidence type="ECO:0000256" key="5">
    <source>
        <dbReference type="ARBA" id="ARBA00023015"/>
    </source>
</evidence>
<dbReference type="PANTHER" id="PTHR16062:SF21">
    <property type="entry name" value="CHROMATIN STRUCTURE-REMODELING COMPLEX SUBUNIT RSC1-RELATED"/>
    <property type="match status" value="1"/>
</dbReference>
<dbReference type="eggNOG" id="KOG1827">
    <property type="taxonomic scope" value="Eukaryota"/>
</dbReference>
<evidence type="ECO:0000256" key="10">
    <source>
        <dbReference type="PROSITE-ProRule" id="PRU00035"/>
    </source>
</evidence>
<dbReference type="InterPro" id="IPR001025">
    <property type="entry name" value="BAH_dom"/>
</dbReference>